<dbReference type="RefSeq" id="WP_146460134.1">
    <property type="nucleotide sequence ID" value="NZ_SJPW01000006.1"/>
</dbReference>
<proteinExistence type="predicted"/>
<dbReference type="EMBL" id="SJPW01000006">
    <property type="protein sequence ID" value="TWU48652.1"/>
    <property type="molecule type" value="Genomic_DNA"/>
</dbReference>
<evidence type="ECO:0000313" key="1">
    <source>
        <dbReference type="EMBL" id="TWU48652.1"/>
    </source>
</evidence>
<protein>
    <submittedName>
        <fullName evidence="1">Uncharacterized protein</fullName>
    </submittedName>
</protein>
<dbReference type="AlphaFoldDB" id="A0A5C6EHZ8"/>
<accession>A0A5C6EHZ8</accession>
<comment type="caution">
    <text evidence="1">The sequence shown here is derived from an EMBL/GenBank/DDBJ whole genome shotgun (WGS) entry which is preliminary data.</text>
</comment>
<organism evidence="1 2">
    <name type="scientific">Rubripirellula tenax</name>
    <dbReference type="NCBI Taxonomy" id="2528015"/>
    <lineage>
        <taxon>Bacteria</taxon>
        <taxon>Pseudomonadati</taxon>
        <taxon>Planctomycetota</taxon>
        <taxon>Planctomycetia</taxon>
        <taxon>Pirellulales</taxon>
        <taxon>Pirellulaceae</taxon>
        <taxon>Rubripirellula</taxon>
    </lineage>
</organism>
<reference evidence="1 2" key="1">
    <citation type="submission" date="2019-02" db="EMBL/GenBank/DDBJ databases">
        <title>Deep-cultivation of Planctomycetes and their phenomic and genomic characterization uncovers novel biology.</title>
        <authorList>
            <person name="Wiegand S."/>
            <person name="Jogler M."/>
            <person name="Boedeker C."/>
            <person name="Pinto D."/>
            <person name="Vollmers J."/>
            <person name="Rivas-Marin E."/>
            <person name="Kohn T."/>
            <person name="Peeters S.H."/>
            <person name="Heuer A."/>
            <person name="Rast P."/>
            <person name="Oberbeckmann S."/>
            <person name="Bunk B."/>
            <person name="Jeske O."/>
            <person name="Meyerdierks A."/>
            <person name="Storesund J.E."/>
            <person name="Kallscheuer N."/>
            <person name="Luecker S."/>
            <person name="Lage O.M."/>
            <person name="Pohl T."/>
            <person name="Merkel B.J."/>
            <person name="Hornburger P."/>
            <person name="Mueller R.-W."/>
            <person name="Bruemmer F."/>
            <person name="Labrenz M."/>
            <person name="Spormann A.M."/>
            <person name="Op Den Camp H."/>
            <person name="Overmann J."/>
            <person name="Amann R."/>
            <person name="Jetten M.S.M."/>
            <person name="Mascher T."/>
            <person name="Medema M.H."/>
            <person name="Devos D.P."/>
            <person name="Kaster A.-K."/>
            <person name="Ovreas L."/>
            <person name="Rohde M."/>
            <person name="Galperin M.Y."/>
            <person name="Jogler C."/>
        </authorList>
    </citation>
    <scope>NUCLEOTIDE SEQUENCE [LARGE SCALE GENOMIC DNA]</scope>
    <source>
        <strain evidence="1 2">Poly51</strain>
    </source>
</reference>
<sequence>MSLVFFGRVPLGVHAFLLVGLLAVTGCGESTDVTAGSSSDELTSYLAEHPELNVPDTQGDGE</sequence>
<dbReference type="Proteomes" id="UP000318288">
    <property type="component" value="Unassembled WGS sequence"/>
</dbReference>
<gene>
    <name evidence="1" type="ORF">Poly51_45530</name>
</gene>
<keyword evidence="2" id="KW-1185">Reference proteome</keyword>
<name>A0A5C6EHZ8_9BACT</name>
<evidence type="ECO:0000313" key="2">
    <source>
        <dbReference type="Proteomes" id="UP000318288"/>
    </source>
</evidence>